<protein>
    <recommendedName>
        <fullName evidence="1">CheW-like domain-containing protein</fullName>
    </recommendedName>
</protein>
<evidence type="ECO:0000259" key="1">
    <source>
        <dbReference type="PROSITE" id="PS50851"/>
    </source>
</evidence>
<dbReference type="PROSITE" id="PS50851">
    <property type="entry name" value="CHEW"/>
    <property type="match status" value="1"/>
</dbReference>
<dbReference type="Gene3D" id="2.40.50.180">
    <property type="entry name" value="CheA-289, Domain 4"/>
    <property type="match status" value="1"/>
</dbReference>
<keyword evidence="3" id="KW-1185">Reference proteome</keyword>
<dbReference type="AlphaFoldDB" id="A0A917PBG3"/>
<comment type="caution">
    <text evidence="2">The sequence shown here is derived from an EMBL/GenBank/DDBJ whole genome shotgun (WGS) entry which is preliminary data.</text>
</comment>
<dbReference type="InterPro" id="IPR036061">
    <property type="entry name" value="CheW-like_dom_sf"/>
</dbReference>
<proteinExistence type="predicted"/>
<dbReference type="GO" id="GO:0007165">
    <property type="term" value="P:signal transduction"/>
    <property type="evidence" value="ECO:0007669"/>
    <property type="project" value="InterPro"/>
</dbReference>
<feature type="domain" description="CheW-like" evidence="1">
    <location>
        <begin position="2"/>
        <end position="137"/>
    </location>
</feature>
<gene>
    <name evidence="2" type="ORF">GCM10008939_12770</name>
</gene>
<organism evidence="2 3">
    <name type="scientific">Deinococcus aquiradiocola</name>
    <dbReference type="NCBI Taxonomy" id="393059"/>
    <lineage>
        <taxon>Bacteria</taxon>
        <taxon>Thermotogati</taxon>
        <taxon>Deinococcota</taxon>
        <taxon>Deinococci</taxon>
        <taxon>Deinococcales</taxon>
        <taxon>Deinococcaceae</taxon>
        <taxon>Deinococcus</taxon>
    </lineage>
</organism>
<sequence>MSEPALVFTHHGLTLAVPARLGREAFSTGQVMPLPGGHAALLGLTEVRGRAVPLLNLSSLTAHEAPASTPLPLSLLLEVSGTYLAVPVTQVLGVFSVDAFLDPGTLLSGPLDAGPHEVQALGAQALLTAVRSRLALT</sequence>
<dbReference type="SUPFAM" id="SSF50341">
    <property type="entry name" value="CheW-like"/>
    <property type="match status" value="1"/>
</dbReference>
<dbReference type="EMBL" id="BMOE01000003">
    <property type="protein sequence ID" value="GGJ69822.1"/>
    <property type="molecule type" value="Genomic_DNA"/>
</dbReference>
<dbReference type="InterPro" id="IPR002545">
    <property type="entry name" value="CheW-lke_dom"/>
</dbReference>
<accession>A0A917PBG3</accession>
<reference evidence="2" key="1">
    <citation type="journal article" date="2014" name="Int. J. Syst. Evol. Microbiol.">
        <title>Complete genome sequence of Corynebacterium casei LMG S-19264T (=DSM 44701T), isolated from a smear-ripened cheese.</title>
        <authorList>
            <consortium name="US DOE Joint Genome Institute (JGI-PGF)"/>
            <person name="Walter F."/>
            <person name="Albersmeier A."/>
            <person name="Kalinowski J."/>
            <person name="Ruckert C."/>
        </authorList>
    </citation>
    <scope>NUCLEOTIDE SEQUENCE</scope>
    <source>
        <strain evidence="2">JCM 14371</strain>
    </source>
</reference>
<dbReference type="Proteomes" id="UP000635726">
    <property type="component" value="Unassembled WGS sequence"/>
</dbReference>
<dbReference type="RefSeq" id="WP_188961440.1">
    <property type="nucleotide sequence ID" value="NZ_BMOE01000003.1"/>
</dbReference>
<dbReference type="Pfam" id="PF01584">
    <property type="entry name" value="CheW"/>
    <property type="match status" value="1"/>
</dbReference>
<reference evidence="2" key="2">
    <citation type="submission" date="2020-09" db="EMBL/GenBank/DDBJ databases">
        <authorList>
            <person name="Sun Q."/>
            <person name="Ohkuma M."/>
        </authorList>
    </citation>
    <scope>NUCLEOTIDE SEQUENCE</scope>
    <source>
        <strain evidence="2">JCM 14371</strain>
    </source>
</reference>
<dbReference type="GO" id="GO:0006935">
    <property type="term" value="P:chemotaxis"/>
    <property type="evidence" value="ECO:0007669"/>
    <property type="project" value="InterPro"/>
</dbReference>
<name>A0A917PBG3_9DEIO</name>
<evidence type="ECO:0000313" key="2">
    <source>
        <dbReference type="EMBL" id="GGJ69822.1"/>
    </source>
</evidence>
<evidence type="ECO:0000313" key="3">
    <source>
        <dbReference type="Proteomes" id="UP000635726"/>
    </source>
</evidence>